<dbReference type="GO" id="GO:0005777">
    <property type="term" value="C:peroxisome"/>
    <property type="evidence" value="ECO:0007669"/>
    <property type="project" value="UniProtKB-SubCell"/>
</dbReference>
<keyword evidence="4" id="KW-0436">Ligase</keyword>
<sequence>MKSLRHLSRGIRKFERALLNDGASKIRYSGSRSVSVRSEEKFIRGPNQETIIPSPYGPVTYPNSKIPEYVWRNVNEFSKLTALECGITGRKYTYGQARDAANYVARSLRNLKFVEGDVIALIAPNLPEWALAFLGILEAGLVVTTINPYYTVGKYALENDRADV</sequence>
<keyword evidence="5" id="KW-1185">Reference proteome</keyword>
<comment type="caution">
    <text evidence="4">The sequence shown here is derived from an EMBL/GenBank/DDBJ whole genome shotgun (WGS) entry which is preliminary data.</text>
</comment>
<comment type="subcellular location">
    <subcellularLocation>
        <location evidence="1">Peroxisome</location>
    </subcellularLocation>
</comment>
<evidence type="ECO:0000259" key="3">
    <source>
        <dbReference type="Pfam" id="PF00501"/>
    </source>
</evidence>
<dbReference type="PANTHER" id="PTHR24096">
    <property type="entry name" value="LONG-CHAIN-FATTY-ACID--COA LIGASE"/>
    <property type="match status" value="1"/>
</dbReference>
<dbReference type="Proteomes" id="UP001607302">
    <property type="component" value="Unassembled WGS sequence"/>
</dbReference>
<dbReference type="InterPro" id="IPR042099">
    <property type="entry name" value="ANL_N_sf"/>
</dbReference>
<feature type="domain" description="AMP-dependent synthetase/ligase" evidence="3">
    <location>
        <begin position="71"/>
        <end position="152"/>
    </location>
</feature>
<dbReference type="AlphaFoldDB" id="A0ABD2A2P7"/>
<dbReference type="PANTHER" id="PTHR24096:SF422">
    <property type="entry name" value="BCDNA.GH02901"/>
    <property type="match status" value="1"/>
</dbReference>
<organism evidence="4 5">
    <name type="scientific">Vespula squamosa</name>
    <name type="common">Southern yellow jacket</name>
    <name type="synonym">Wasp</name>
    <dbReference type="NCBI Taxonomy" id="30214"/>
    <lineage>
        <taxon>Eukaryota</taxon>
        <taxon>Metazoa</taxon>
        <taxon>Ecdysozoa</taxon>
        <taxon>Arthropoda</taxon>
        <taxon>Hexapoda</taxon>
        <taxon>Insecta</taxon>
        <taxon>Pterygota</taxon>
        <taxon>Neoptera</taxon>
        <taxon>Endopterygota</taxon>
        <taxon>Hymenoptera</taxon>
        <taxon>Apocrita</taxon>
        <taxon>Aculeata</taxon>
        <taxon>Vespoidea</taxon>
        <taxon>Vespidae</taxon>
        <taxon>Vespinae</taxon>
        <taxon>Vespula</taxon>
    </lineage>
</organism>
<evidence type="ECO:0000313" key="5">
    <source>
        <dbReference type="Proteomes" id="UP001607302"/>
    </source>
</evidence>
<dbReference type="Gene3D" id="3.40.50.12780">
    <property type="entry name" value="N-terminal domain of ligase-like"/>
    <property type="match status" value="1"/>
</dbReference>
<dbReference type="EMBL" id="JAUDFV010000155">
    <property type="protein sequence ID" value="KAL2714899.1"/>
    <property type="molecule type" value="Genomic_DNA"/>
</dbReference>
<evidence type="ECO:0000313" key="4">
    <source>
        <dbReference type="EMBL" id="KAL2714899.1"/>
    </source>
</evidence>
<keyword evidence="2" id="KW-0576">Peroxisome</keyword>
<dbReference type="Pfam" id="PF00501">
    <property type="entry name" value="AMP-binding"/>
    <property type="match status" value="1"/>
</dbReference>
<proteinExistence type="predicted"/>
<evidence type="ECO:0000256" key="2">
    <source>
        <dbReference type="ARBA" id="ARBA00023140"/>
    </source>
</evidence>
<name>A0ABD2A2P7_VESSQ</name>
<evidence type="ECO:0000256" key="1">
    <source>
        <dbReference type="ARBA" id="ARBA00004275"/>
    </source>
</evidence>
<reference evidence="4 5" key="1">
    <citation type="journal article" date="2024" name="Ann. Entomol. Soc. Am.">
        <title>Genomic analyses of the southern and eastern yellowjacket wasps (Hymenoptera: Vespidae) reveal evolutionary signatures of social life.</title>
        <authorList>
            <person name="Catto M.A."/>
            <person name="Caine P.B."/>
            <person name="Orr S.E."/>
            <person name="Hunt B.G."/>
            <person name="Goodisman M.A.D."/>
        </authorList>
    </citation>
    <scope>NUCLEOTIDE SEQUENCE [LARGE SCALE GENOMIC DNA]</scope>
    <source>
        <strain evidence="4">233</strain>
        <tissue evidence="4">Head and thorax</tissue>
    </source>
</reference>
<gene>
    <name evidence="4" type="ORF">V1478_014597</name>
</gene>
<accession>A0ABD2A2P7</accession>
<dbReference type="GO" id="GO:0016874">
    <property type="term" value="F:ligase activity"/>
    <property type="evidence" value="ECO:0007669"/>
    <property type="project" value="UniProtKB-KW"/>
</dbReference>
<dbReference type="SUPFAM" id="SSF56801">
    <property type="entry name" value="Acetyl-CoA synthetase-like"/>
    <property type="match status" value="1"/>
</dbReference>
<protein>
    <submittedName>
        <fullName evidence="4">4-coumarate--CoA ligase 1 isoform X1</fullName>
    </submittedName>
</protein>
<dbReference type="InterPro" id="IPR000873">
    <property type="entry name" value="AMP-dep_synth/lig_dom"/>
</dbReference>